<evidence type="ECO:0008006" key="4">
    <source>
        <dbReference type="Google" id="ProtNLM"/>
    </source>
</evidence>
<feature type="signal peptide" evidence="1">
    <location>
        <begin position="1"/>
        <end position="27"/>
    </location>
</feature>
<keyword evidence="3" id="KW-1185">Reference proteome</keyword>
<reference evidence="3" key="1">
    <citation type="journal article" date="2019" name="Int. J. Syst. Evol. Microbiol.">
        <title>The Global Catalogue of Microorganisms (GCM) 10K type strain sequencing project: providing services to taxonomists for standard genome sequencing and annotation.</title>
        <authorList>
            <consortium name="The Broad Institute Genomics Platform"/>
            <consortium name="The Broad Institute Genome Sequencing Center for Infectious Disease"/>
            <person name="Wu L."/>
            <person name="Ma J."/>
        </authorList>
    </citation>
    <scope>NUCLEOTIDE SEQUENCE [LARGE SCALE GENOMIC DNA]</scope>
    <source>
        <strain evidence="3">CGMCC 1.12859</strain>
    </source>
</reference>
<dbReference type="RefSeq" id="WP_345708057.1">
    <property type="nucleotide sequence ID" value="NZ_BAABKV010000001.1"/>
</dbReference>
<feature type="chain" id="PRO_5047501402" description="Hemophore-related protein" evidence="1">
    <location>
        <begin position="28"/>
        <end position="127"/>
    </location>
</feature>
<dbReference type="Proteomes" id="UP001596435">
    <property type="component" value="Unassembled WGS sequence"/>
</dbReference>
<gene>
    <name evidence="2" type="ORF">ACFQMG_21795</name>
</gene>
<name>A0ABW2G0K3_9ACTN</name>
<evidence type="ECO:0000313" key="3">
    <source>
        <dbReference type="Proteomes" id="UP001596435"/>
    </source>
</evidence>
<evidence type="ECO:0000313" key="2">
    <source>
        <dbReference type="EMBL" id="MFC7182182.1"/>
    </source>
</evidence>
<accession>A0ABW2G0K3</accession>
<dbReference type="EMBL" id="JBHTAJ010000042">
    <property type="protein sequence ID" value="MFC7182182.1"/>
    <property type="molecule type" value="Genomic_DNA"/>
</dbReference>
<comment type="caution">
    <text evidence="2">The sequence shown here is derived from an EMBL/GenBank/DDBJ whole genome shotgun (WGS) entry which is preliminary data.</text>
</comment>
<keyword evidence="1" id="KW-0732">Signal</keyword>
<organism evidence="2 3">
    <name type="scientific">Kitasatospora paranensis</name>
    <dbReference type="NCBI Taxonomy" id="258053"/>
    <lineage>
        <taxon>Bacteria</taxon>
        <taxon>Bacillati</taxon>
        <taxon>Actinomycetota</taxon>
        <taxon>Actinomycetes</taxon>
        <taxon>Kitasatosporales</taxon>
        <taxon>Streptomycetaceae</taxon>
        <taxon>Kitasatospora</taxon>
    </lineage>
</organism>
<sequence length="127" mass="13461">MHVNRKAAAVGALALAGTLLAAVPAQAASAPKNDGAKSVCKRLPKIQERVDKAVQRLNGDTTVLGSVARLQQRVTDAKAAGHTEIYTYLNDRLTFRKSLLPTLQTRQADLKSVATWCAAQPSPAASK</sequence>
<protein>
    <recommendedName>
        <fullName evidence="4">Hemophore-related protein</fullName>
    </recommendedName>
</protein>
<proteinExistence type="predicted"/>
<evidence type="ECO:0000256" key="1">
    <source>
        <dbReference type="SAM" id="SignalP"/>
    </source>
</evidence>